<evidence type="ECO:0000313" key="3">
    <source>
        <dbReference type="Proteomes" id="UP000001940"/>
    </source>
</evidence>
<dbReference type="PaxDb" id="6239-E03H12.2"/>
<dbReference type="FunCoup" id="O02128">
    <property type="interactions" value="811"/>
</dbReference>
<organism evidence="2 3">
    <name type="scientific">Caenorhabditis elegans</name>
    <dbReference type="NCBI Taxonomy" id="6239"/>
    <lineage>
        <taxon>Eukaryota</taxon>
        <taxon>Metazoa</taxon>
        <taxon>Ecdysozoa</taxon>
        <taxon>Nematoda</taxon>
        <taxon>Chromadorea</taxon>
        <taxon>Rhabditida</taxon>
        <taxon>Rhabditina</taxon>
        <taxon>Rhabditomorpha</taxon>
        <taxon>Rhabditoidea</taxon>
        <taxon>Rhabditidae</taxon>
        <taxon>Peloderinae</taxon>
        <taxon>Caenorhabditis</taxon>
    </lineage>
</organism>
<dbReference type="RefSeq" id="NP_500693.1">
    <property type="nucleotide sequence ID" value="NM_068292.1"/>
</dbReference>
<dbReference type="PANTHER" id="PTHR47629">
    <property type="entry name" value="C-TYPE LECTIN-RELATED"/>
    <property type="match status" value="1"/>
</dbReference>
<feature type="domain" description="PAN-3" evidence="1">
    <location>
        <begin position="1"/>
        <end position="110"/>
    </location>
</feature>
<dbReference type="AGR" id="WB:WBGene00017109"/>
<sequence>MLLFWGYPASSIKFCEPQSTIIHFDSCINLCLKETYCMLAFGNDSSCTLCDIYAVSKITQSNYTSNIQTAIKIDSQLQCPKNMTTNQYTYTTGSNNYKLTFSDPSWTITYEKSCVNSTFRMFPRPTGPFCLDVLWSVGNRVKSSTYCKDLGEGLDLAGMQTKKEFDYVLKTAKTKSYYNTNYKYSTVWLSGIMRSACQTSPVPSGCDGIKAFSGFSYQDNFDVYKFAPGYPKIPSSASPRSMQLLISQSESAFEGMIGDALSDYICDGQSPPVICVFYMRRSCCMKIQTIQKKSIHS</sequence>
<evidence type="ECO:0000259" key="1">
    <source>
        <dbReference type="SMART" id="SM00605"/>
    </source>
</evidence>
<dbReference type="AlphaFoldDB" id="O02128"/>
<reference evidence="2 3" key="1">
    <citation type="journal article" date="1998" name="Science">
        <title>Genome sequence of the nematode C. elegans: a platform for investigating biology.</title>
        <authorList>
            <consortium name="The C. elegans sequencing consortium"/>
            <person name="Sulson J.E."/>
            <person name="Waterston R."/>
        </authorList>
    </citation>
    <scope>NUCLEOTIDE SEQUENCE [LARGE SCALE GENOMIC DNA]</scope>
    <source>
        <strain evidence="2 3">Bristol N2</strain>
    </source>
</reference>
<dbReference type="OMA" id="IMRSACQ"/>
<dbReference type="HOGENOM" id="CLU_045736_3_0_1"/>
<dbReference type="UCSC" id="E03H12.2">
    <property type="organism name" value="c. elegans"/>
</dbReference>
<dbReference type="InParanoid" id="O02128"/>
<dbReference type="PANTHER" id="PTHR47629:SF7">
    <property type="entry name" value="PAN-3 DOMAIN-CONTAINING PROTEIN"/>
    <property type="match status" value="1"/>
</dbReference>
<dbReference type="CTD" id="184027"/>
<dbReference type="OrthoDB" id="5802185at2759"/>
<dbReference type="PhylomeDB" id="O02128"/>
<dbReference type="GeneID" id="184027"/>
<dbReference type="Pfam" id="PF08277">
    <property type="entry name" value="PAN_3"/>
    <property type="match status" value="1"/>
</dbReference>
<dbReference type="WormBase" id="E03H12.2">
    <property type="protein sequence ID" value="CE09141"/>
    <property type="gene ID" value="WBGene00017109"/>
    <property type="gene designation" value="clec-177"/>
</dbReference>
<dbReference type="PIR" id="T28775">
    <property type="entry name" value="T28775"/>
</dbReference>
<evidence type="ECO:0000313" key="2">
    <source>
        <dbReference type="EMBL" id="CCD68674.1"/>
    </source>
</evidence>
<dbReference type="eggNOG" id="ENOG502THP4">
    <property type="taxonomic scope" value="Eukaryota"/>
</dbReference>
<keyword evidence="3" id="KW-1185">Reference proteome</keyword>
<accession>O02128</accession>
<gene>
    <name evidence="2 4" type="primary">clec-177</name>
    <name evidence="2" type="ORF">CELE_E03H12.2</name>
    <name evidence="4" type="ORF">E03H12.2</name>
</gene>
<dbReference type="SMART" id="SM00605">
    <property type="entry name" value="CW"/>
    <property type="match status" value="1"/>
</dbReference>
<dbReference type="Proteomes" id="UP000001940">
    <property type="component" value="Chromosome IV"/>
</dbReference>
<proteinExistence type="predicted"/>
<dbReference type="KEGG" id="cel:CELE_E03H12.2"/>
<name>O02128_CAEEL</name>
<evidence type="ECO:0000313" key="4">
    <source>
        <dbReference type="WormBase" id="E03H12.2"/>
    </source>
</evidence>
<dbReference type="EMBL" id="BX284604">
    <property type="protein sequence ID" value="CCD68674.1"/>
    <property type="molecule type" value="Genomic_DNA"/>
</dbReference>
<dbReference type="InterPro" id="IPR006583">
    <property type="entry name" value="PAN-3_domain"/>
</dbReference>
<protein>
    <submittedName>
        <fullName evidence="2">PAN-3 domain-containing protein</fullName>
    </submittedName>
</protein>